<feature type="site" description="Could be important to modulate the pK values of the two catalytic cysteine residues" evidence="3">
    <location>
        <position position="137"/>
    </location>
</feature>
<comment type="similarity">
    <text evidence="1 3">Belongs to the diaminopimelate epimerase family.</text>
</comment>
<organism evidence="5 6">
    <name type="scientific">Chryseolinea lacunae</name>
    <dbReference type="NCBI Taxonomy" id="2801331"/>
    <lineage>
        <taxon>Bacteria</taxon>
        <taxon>Pseudomonadati</taxon>
        <taxon>Bacteroidota</taxon>
        <taxon>Cytophagia</taxon>
        <taxon>Cytophagales</taxon>
        <taxon>Fulvivirgaceae</taxon>
        <taxon>Chryseolinea</taxon>
    </lineage>
</organism>
<evidence type="ECO:0000256" key="3">
    <source>
        <dbReference type="HAMAP-Rule" id="MF_00197"/>
    </source>
</evidence>
<feature type="binding site" evidence="3">
    <location>
        <begin position="187"/>
        <end position="188"/>
    </location>
    <ligand>
        <name>substrate</name>
    </ligand>
</feature>
<evidence type="ECO:0000313" key="6">
    <source>
        <dbReference type="Proteomes" id="UP000613030"/>
    </source>
</evidence>
<dbReference type="Gene3D" id="3.10.310.10">
    <property type="entry name" value="Diaminopimelate Epimerase, Chain A, domain 1"/>
    <property type="match status" value="2"/>
</dbReference>
<reference evidence="5 6" key="1">
    <citation type="submission" date="2021-01" db="EMBL/GenBank/DDBJ databases">
        <title>Chryseolinea sp. Jin1 Genome sequencing and assembly.</title>
        <authorList>
            <person name="Kim I."/>
        </authorList>
    </citation>
    <scope>NUCLEOTIDE SEQUENCE [LARGE SCALE GENOMIC DNA]</scope>
    <source>
        <strain evidence="5 6">Jin1</strain>
    </source>
</reference>
<feature type="binding site" evidence="3">
    <location>
        <begin position="73"/>
        <end position="74"/>
    </location>
    <ligand>
        <name>substrate</name>
    </ligand>
</feature>
<comment type="pathway">
    <text evidence="3">Amino-acid biosynthesis; L-lysine biosynthesis via DAP pathway; DL-2,6-diaminopimelate from LL-2,6-diaminopimelate: step 1/1.</text>
</comment>
<feature type="binding site" evidence="3">
    <location>
        <position position="64"/>
    </location>
    <ligand>
        <name>substrate</name>
    </ligand>
</feature>
<dbReference type="PANTHER" id="PTHR31689:SF0">
    <property type="entry name" value="DIAMINOPIMELATE EPIMERASE"/>
    <property type="match status" value="1"/>
</dbReference>
<feature type="binding site" evidence="3">
    <location>
        <begin position="198"/>
        <end position="199"/>
    </location>
    <ligand>
        <name>substrate</name>
    </ligand>
</feature>
<proteinExistence type="inferred from homology"/>
<dbReference type="EMBL" id="JAERRB010000003">
    <property type="protein sequence ID" value="MBL0741499.1"/>
    <property type="molecule type" value="Genomic_DNA"/>
</dbReference>
<dbReference type="EC" id="5.1.1.7" evidence="3 4"/>
<dbReference type="InterPro" id="IPR001653">
    <property type="entry name" value="DAP_epimerase_DapF"/>
</dbReference>
<dbReference type="HAMAP" id="MF_00197">
    <property type="entry name" value="DAP_epimerase"/>
    <property type="match status" value="1"/>
</dbReference>
<comment type="subunit">
    <text evidence="3">Homodimer.</text>
</comment>
<comment type="caution">
    <text evidence="3">Lacks conserved residue(s) required for the propagation of feature annotation.</text>
</comment>
<feature type="active site" description="Proton donor" evidence="3">
    <location>
        <position position="72"/>
    </location>
</feature>
<evidence type="ECO:0000256" key="2">
    <source>
        <dbReference type="ARBA" id="ARBA00023235"/>
    </source>
</evidence>
<comment type="catalytic activity">
    <reaction evidence="3">
        <text>(2S,6S)-2,6-diaminopimelate = meso-2,6-diaminopimelate</text>
        <dbReference type="Rhea" id="RHEA:15393"/>
        <dbReference type="ChEBI" id="CHEBI:57609"/>
        <dbReference type="ChEBI" id="CHEBI:57791"/>
        <dbReference type="EC" id="5.1.1.7"/>
    </reaction>
</comment>
<keyword evidence="3" id="KW-0457">Lysine biosynthesis</keyword>
<comment type="subcellular location">
    <subcellularLocation>
        <location evidence="3">Cytoplasm</location>
    </subcellularLocation>
</comment>
<dbReference type="GO" id="GO:0008837">
    <property type="term" value="F:diaminopimelate epimerase activity"/>
    <property type="evidence" value="ECO:0007669"/>
    <property type="project" value="UniProtKB-EC"/>
</dbReference>
<feature type="site" description="Could be important to modulate the pK values of the two catalytic cysteine residues" evidence="3">
    <location>
        <position position="187"/>
    </location>
</feature>
<dbReference type="Pfam" id="PF01678">
    <property type="entry name" value="DAP_epimerase"/>
    <property type="match status" value="2"/>
</dbReference>
<keyword evidence="6" id="KW-1185">Reference proteome</keyword>
<evidence type="ECO:0000313" key="5">
    <source>
        <dbReference type="EMBL" id="MBL0741499.1"/>
    </source>
</evidence>
<feature type="binding site" evidence="3">
    <location>
        <position position="13"/>
    </location>
    <ligand>
        <name>substrate</name>
    </ligand>
</feature>
<feature type="binding site" evidence="3">
    <location>
        <position position="169"/>
    </location>
    <ligand>
        <name>substrate</name>
    </ligand>
</feature>
<accession>A0ABS1KQ60</accession>
<comment type="function">
    <text evidence="3">Catalyzes the stereoinversion of LL-2,6-diaminopimelate (L,L-DAP) to meso-diaminopimelate (meso-DAP), a precursor of L-lysine and an essential component of the bacterial peptidoglycan.</text>
</comment>
<evidence type="ECO:0000256" key="4">
    <source>
        <dbReference type="NCBIfam" id="TIGR00652"/>
    </source>
</evidence>
<keyword evidence="2 3" id="KW-0413">Isomerase</keyword>
<keyword evidence="3" id="KW-0963">Cytoplasm</keyword>
<name>A0ABS1KQ60_9BACT</name>
<evidence type="ECO:0000256" key="1">
    <source>
        <dbReference type="ARBA" id="ARBA00010219"/>
    </source>
</evidence>
<dbReference type="SUPFAM" id="SSF54506">
    <property type="entry name" value="Diaminopimelate epimerase-like"/>
    <property type="match status" value="2"/>
</dbReference>
<protein>
    <recommendedName>
        <fullName evidence="3 4">Diaminopimelate epimerase</fullName>
        <shortName evidence="3">DAP epimerase</shortName>
        <ecNumber evidence="3 4">5.1.1.7</ecNumber>
    </recommendedName>
    <alternativeName>
        <fullName evidence="3">PLP-independent amino acid racemase</fullName>
    </alternativeName>
</protein>
<dbReference type="RefSeq" id="WP_202008878.1">
    <property type="nucleotide sequence ID" value="NZ_JAERRB010000003.1"/>
</dbReference>
<dbReference type="PANTHER" id="PTHR31689">
    <property type="entry name" value="DIAMINOPIMELATE EPIMERASE, CHLOROPLASTIC"/>
    <property type="match status" value="1"/>
</dbReference>
<sequence>MKIQFQKYQATGNDFVIIDNRDAKLSFSKAQIETLCDRKFGVGADGLMLIETHPTLHFNLEYYNSDGTQSLCGNGSRAAVAFAAQLGLVNGKASFNAYDGEHKAELLPAGIVRLKMNPVAGVKKLGDDYFINTGSPHFIKFVNNVDACDVFEEGRSIRYSAAFKPGGTNVNFVECLPGNVINVRTYERGVENETLSCGTGVTAAALAAHFKGYTSPVSIKTKGGDLSVEFKPGQSGTFEEIFLVGPAKMVFEGSLEL</sequence>
<dbReference type="Proteomes" id="UP000613030">
    <property type="component" value="Unassembled WGS sequence"/>
</dbReference>
<keyword evidence="3" id="KW-0028">Amino-acid biosynthesis</keyword>
<dbReference type="NCBIfam" id="TIGR00652">
    <property type="entry name" value="DapF"/>
    <property type="match status" value="1"/>
</dbReference>
<gene>
    <name evidence="3" type="primary">dapF</name>
    <name evidence="5" type="ORF">JI741_09735</name>
</gene>
<feature type="active site" description="Proton acceptor" evidence="3">
    <location>
        <position position="197"/>
    </location>
</feature>
<comment type="caution">
    <text evidence="5">The sequence shown here is derived from an EMBL/GenBank/DDBJ whole genome shotgun (WGS) entry which is preliminary data.</text>
</comment>